<dbReference type="KEGG" id="vg:36841496"/>
<reference evidence="1" key="1">
    <citation type="journal article" date="2018" name="Nat. Commun.">
        <title>Diversity and evolution of the emerging Pandoraviridae family.</title>
        <authorList>
            <person name="Legendre M."/>
            <person name="Fabre E."/>
            <person name="Poirot O."/>
            <person name="Jeudy S."/>
            <person name="Lartigue A."/>
            <person name="Alempic J.M."/>
            <person name="Beucher L."/>
            <person name="Philippe N."/>
            <person name="Bertaux L."/>
            <person name="Christo-Foroux E."/>
            <person name="Labadie K."/>
            <person name="Coute Y."/>
            <person name="Abergel C."/>
            <person name="Claverie J.M."/>
        </authorList>
    </citation>
    <scope>NUCLEOTIDE SEQUENCE [LARGE SCALE GENOMIC DNA]</scope>
    <source>
        <strain evidence="1">Macleodensis</strain>
    </source>
</reference>
<dbReference type="EMBL" id="MG011691">
    <property type="protein sequence ID" value="AVK77041.1"/>
    <property type="molecule type" value="Genomic_DNA"/>
</dbReference>
<dbReference type="GeneID" id="36841496"/>
<accession>A0A2U7UF25</accession>
<name>A0A2U7UF25_9VIRU</name>
<gene>
    <name evidence="1" type="ORF">pmac_cds_353</name>
</gene>
<proteinExistence type="predicted"/>
<dbReference type="RefSeq" id="YP_009481037.1">
    <property type="nucleotide sequence ID" value="NC_037665.1"/>
</dbReference>
<evidence type="ECO:0000313" key="1">
    <source>
        <dbReference type="EMBL" id="AVK77041.1"/>
    </source>
</evidence>
<protein>
    <submittedName>
        <fullName evidence="1">Uncharacterized protein</fullName>
    </submittedName>
</protein>
<sequence length="149" mass="16945">MYRLRELLRQGTREIMDALDISVIDEGRPYDPCRSQLLDELTALPQPLTVRGGTNKRPQYYIDLTRATLRHARMSIASASFFVDDSVTSDKLVVFHGLTHNGNKWRVRIEKAHRGRDGHPAYTATIKMAGTVFQNRVVTGSRSSQMNEK</sequence>
<organism evidence="1">
    <name type="scientific">Pandoravirus macleodensis</name>
    <dbReference type="NCBI Taxonomy" id="2107707"/>
    <lineage>
        <taxon>Viruses</taxon>
        <taxon>Pandoravirus</taxon>
    </lineage>
</organism>
<dbReference type="Proteomes" id="UP000249758">
    <property type="component" value="Segment"/>
</dbReference>